<evidence type="ECO:0000256" key="1">
    <source>
        <dbReference type="SAM" id="MobiDB-lite"/>
    </source>
</evidence>
<feature type="compositionally biased region" description="Pro residues" evidence="1">
    <location>
        <begin position="155"/>
        <end position="189"/>
    </location>
</feature>
<dbReference type="AlphaFoldDB" id="A0A9P4N042"/>
<dbReference type="InterPro" id="IPR054508">
    <property type="entry name" value="PIR1-like_C"/>
</dbReference>
<protein>
    <recommendedName>
        <fullName evidence="6">Ubiquitin 3 binding protein But2 C-terminal domain-containing protein</fullName>
    </recommendedName>
</protein>
<feature type="domain" description="Cell wall mannoprotein PIR1-like C-terminal" evidence="3">
    <location>
        <begin position="62"/>
        <end position="136"/>
    </location>
</feature>
<organism evidence="4 5">
    <name type="scientific">Lojkania enalia</name>
    <dbReference type="NCBI Taxonomy" id="147567"/>
    <lineage>
        <taxon>Eukaryota</taxon>
        <taxon>Fungi</taxon>
        <taxon>Dikarya</taxon>
        <taxon>Ascomycota</taxon>
        <taxon>Pezizomycotina</taxon>
        <taxon>Dothideomycetes</taxon>
        <taxon>Pleosporomycetidae</taxon>
        <taxon>Pleosporales</taxon>
        <taxon>Pleosporales incertae sedis</taxon>
        <taxon>Lojkania</taxon>
    </lineage>
</organism>
<evidence type="ECO:0000313" key="5">
    <source>
        <dbReference type="Proteomes" id="UP000800093"/>
    </source>
</evidence>
<dbReference type="EMBL" id="ML986689">
    <property type="protein sequence ID" value="KAF2260113.1"/>
    <property type="molecule type" value="Genomic_DNA"/>
</dbReference>
<dbReference type="PANTHER" id="PTHR39613:SF1">
    <property type="entry name" value="ANCHORED CELL WALL PROTEIN, PUTATIVE (AFU_ORTHOLOGUE AFUA_4G08960)-RELATED"/>
    <property type="match status" value="1"/>
</dbReference>
<feature type="compositionally biased region" description="Polar residues" evidence="1">
    <location>
        <begin position="201"/>
        <end position="217"/>
    </location>
</feature>
<reference evidence="5" key="1">
    <citation type="journal article" date="2020" name="Stud. Mycol.">
        <title>101 Dothideomycetes genomes: A test case for predicting lifestyles and emergence of pathogens.</title>
        <authorList>
            <person name="Haridas S."/>
            <person name="Albert R."/>
            <person name="Binder M."/>
            <person name="Bloem J."/>
            <person name="LaButti K."/>
            <person name="Salamov A."/>
            <person name="Andreopoulos B."/>
            <person name="Baker S."/>
            <person name="Barry K."/>
            <person name="Bills G."/>
            <person name="Bluhm B."/>
            <person name="Cannon C."/>
            <person name="Castanera R."/>
            <person name="Culley D."/>
            <person name="Daum C."/>
            <person name="Ezra D."/>
            <person name="Gonzalez J."/>
            <person name="Henrissat B."/>
            <person name="Kuo A."/>
            <person name="Liang C."/>
            <person name="Lipzen A."/>
            <person name="Lutzoni F."/>
            <person name="Magnuson J."/>
            <person name="Mondo S."/>
            <person name="Nolan M."/>
            <person name="Ohm R."/>
            <person name="Pangilinan J."/>
            <person name="Park H.-J."/>
            <person name="Ramirez L."/>
            <person name="Alfaro M."/>
            <person name="Sun H."/>
            <person name="Tritt A."/>
            <person name="Yoshinaga Y."/>
            <person name="Zwiers L.-H."/>
            <person name="Turgeon B."/>
            <person name="Goodwin S."/>
            <person name="Spatafora J."/>
            <person name="Crous P."/>
            <person name="Grigoriev I."/>
        </authorList>
    </citation>
    <scope>NUCLEOTIDE SEQUENCE [LARGE SCALE GENOMIC DNA]</scope>
    <source>
        <strain evidence="5">CBS 304.66</strain>
    </source>
</reference>
<evidence type="ECO:0000313" key="4">
    <source>
        <dbReference type="EMBL" id="KAF2260113.1"/>
    </source>
</evidence>
<dbReference type="PANTHER" id="PTHR39613">
    <property type="entry name" value="ANCHORED CELL WALL PROTEIN, PUTATIVE (AFU_ORTHOLOGUE AFUA_4G08960)-RELATED"/>
    <property type="match status" value="1"/>
</dbReference>
<comment type="caution">
    <text evidence="4">The sequence shown here is derived from an EMBL/GenBank/DDBJ whole genome shotgun (WGS) entry which is preliminary data.</text>
</comment>
<keyword evidence="5" id="KW-1185">Reference proteome</keyword>
<feature type="domain" description="Ubiquitin 3 binding protein But2 C-terminal" evidence="2">
    <location>
        <begin position="322"/>
        <end position="462"/>
    </location>
</feature>
<dbReference type="OrthoDB" id="4657524at2759"/>
<name>A0A9P4N042_9PLEO</name>
<gene>
    <name evidence="4" type="ORF">CC78DRAFT_473734</name>
</gene>
<evidence type="ECO:0000259" key="2">
    <source>
        <dbReference type="Pfam" id="PF09792"/>
    </source>
</evidence>
<dbReference type="Proteomes" id="UP000800093">
    <property type="component" value="Unassembled WGS sequence"/>
</dbReference>
<proteinExistence type="predicted"/>
<dbReference type="InterPro" id="IPR018620">
    <property type="entry name" value="Ubiquitin3-bd_protein_But2_C"/>
</dbReference>
<feature type="compositionally biased region" description="Pro residues" evidence="1">
    <location>
        <begin position="272"/>
        <end position="283"/>
    </location>
</feature>
<evidence type="ECO:0000259" key="3">
    <source>
        <dbReference type="Pfam" id="PF22799"/>
    </source>
</evidence>
<dbReference type="Pfam" id="PF22799">
    <property type="entry name" value="PIR1-like_C"/>
    <property type="match status" value="1"/>
</dbReference>
<evidence type="ECO:0008006" key="6">
    <source>
        <dbReference type="Google" id="ProtNLM"/>
    </source>
</evidence>
<accession>A0A9P4N042</accession>
<feature type="compositionally biased region" description="Pro residues" evidence="1">
    <location>
        <begin position="245"/>
        <end position="256"/>
    </location>
</feature>
<sequence length="472" mass="50037">MKYAFAPFAFGLGTNALVARQSQQCVQLQASGGASGILGQLGDGQNRIGDGNPTGCYCLGHGSFTDSNDRGCILTPPTTQFQCDTGATPTSGFDIGPDGIVTYNGNPVFYACPVNEKGVYNIYSQPIEGEPGCVKITLSSAGSCGSGAPKSSPLPQSPPKPSPPGQSPPKKPPPKQSPPPQQSPNPSQPSYPTKQLPEHSTPPTKQRYSSYPTQEPSQSPPYPSKPTLLPEQSSKPGYPTQKPSPSSPQPSKPIPPHEQSSKPGYATQKPSPSLPQPSKPAPLPEQSSKPGYLTQKPRSPYPGRPAGSPSKGCPEDLNGNYQYPHLIVPVDSHKPDQKFGSSYNCQIRSTVCSIFNFDIPQSYSGNTCTLVFLFPKQSQLETSTYKISGHGEIDVTMLKNPASENTSYNNQPGKASSLGSFSVSPGNSYTISSGSCAASQTVSYELCGTGDLSLNYFQDYNPSPIGLYIRKC</sequence>
<feature type="region of interest" description="Disordered" evidence="1">
    <location>
        <begin position="144"/>
        <end position="320"/>
    </location>
</feature>
<dbReference type="Pfam" id="PF09792">
    <property type="entry name" value="But2"/>
    <property type="match status" value="1"/>
</dbReference>